<dbReference type="InterPro" id="IPR013210">
    <property type="entry name" value="LRR_N_plant-typ"/>
</dbReference>
<dbReference type="InterPro" id="IPR003591">
    <property type="entry name" value="Leu-rich_rpt_typical-subtyp"/>
</dbReference>
<dbReference type="GO" id="GO:0006952">
    <property type="term" value="P:defense response"/>
    <property type="evidence" value="ECO:0007669"/>
    <property type="project" value="UniProtKB-ARBA"/>
</dbReference>
<evidence type="ECO:0000256" key="11">
    <source>
        <dbReference type="SAM" id="Phobius"/>
    </source>
</evidence>
<comment type="similarity">
    <text evidence="2">Belongs to the RLP family.</text>
</comment>
<evidence type="ECO:0000256" key="3">
    <source>
        <dbReference type="ARBA" id="ARBA00022475"/>
    </source>
</evidence>
<evidence type="ECO:0008006" key="16">
    <source>
        <dbReference type="Google" id="ProtNLM"/>
    </source>
</evidence>
<dbReference type="Pfam" id="PF08263">
    <property type="entry name" value="LRRNT_2"/>
    <property type="match status" value="1"/>
</dbReference>
<evidence type="ECO:0000259" key="12">
    <source>
        <dbReference type="Pfam" id="PF08263"/>
    </source>
</evidence>
<evidence type="ECO:0000256" key="8">
    <source>
        <dbReference type="ARBA" id="ARBA00022989"/>
    </source>
</evidence>
<dbReference type="Pfam" id="PF00560">
    <property type="entry name" value="LRR_1"/>
    <property type="match status" value="6"/>
</dbReference>
<evidence type="ECO:0000256" key="4">
    <source>
        <dbReference type="ARBA" id="ARBA00022614"/>
    </source>
</evidence>
<dbReference type="FunFam" id="3.80.10.10:FF:000383">
    <property type="entry name" value="Leucine-rich repeat receptor protein kinase EMS1"/>
    <property type="match status" value="1"/>
</dbReference>
<keyword evidence="3" id="KW-1003">Cell membrane</keyword>
<evidence type="ECO:0000259" key="13">
    <source>
        <dbReference type="Pfam" id="PF23598"/>
    </source>
</evidence>
<evidence type="ECO:0000256" key="1">
    <source>
        <dbReference type="ARBA" id="ARBA00004251"/>
    </source>
</evidence>
<dbReference type="PANTHER" id="PTHR48063:SF103">
    <property type="entry name" value="LEUCINE-RICH RECEPTOR-LIKE KINASE FAMILY PROTEIN"/>
    <property type="match status" value="1"/>
</dbReference>
<gene>
    <name evidence="14" type="ORF">LVIROSA_LOCUS38018</name>
</gene>
<proteinExistence type="inferred from homology"/>
<comment type="caution">
    <text evidence="14">The sequence shown here is derived from an EMBL/GenBank/DDBJ whole genome shotgun (WGS) entry which is preliminary data.</text>
</comment>
<evidence type="ECO:0000313" key="15">
    <source>
        <dbReference type="Proteomes" id="UP001157418"/>
    </source>
</evidence>
<accession>A0AAU9PTE4</accession>
<keyword evidence="10" id="KW-0325">Glycoprotein</keyword>
<dbReference type="Gene3D" id="3.80.10.10">
    <property type="entry name" value="Ribonuclease Inhibitor"/>
    <property type="match status" value="5"/>
</dbReference>
<evidence type="ECO:0000256" key="5">
    <source>
        <dbReference type="ARBA" id="ARBA00022692"/>
    </source>
</evidence>
<dbReference type="InterPro" id="IPR046956">
    <property type="entry name" value="RLP23-like"/>
</dbReference>
<dbReference type="Pfam" id="PF23598">
    <property type="entry name" value="LRR_14"/>
    <property type="match status" value="1"/>
</dbReference>
<evidence type="ECO:0000256" key="6">
    <source>
        <dbReference type="ARBA" id="ARBA00022729"/>
    </source>
</evidence>
<evidence type="ECO:0000256" key="9">
    <source>
        <dbReference type="ARBA" id="ARBA00023136"/>
    </source>
</evidence>
<keyword evidence="6" id="KW-0732">Signal</keyword>
<name>A0AAU9PTE4_9ASTR</name>
<feature type="domain" description="Leucine-rich repeat-containing N-terminal plant-type" evidence="12">
    <location>
        <begin position="191"/>
        <end position="230"/>
    </location>
</feature>
<organism evidence="14 15">
    <name type="scientific">Lactuca virosa</name>
    <dbReference type="NCBI Taxonomy" id="75947"/>
    <lineage>
        <taxon>Eukaryota</taxon>
        <taxon>Viridiplantae</taxon>
        <taxon>Streptophyta</taxon>
        <taxon>Embryophyta</taxon>
        <taxon>Tracheophyta</taxon>
        <taxon>Spermatophyta</taxon>
        <taxon>Magnoliopsida</taxon>
        <taxon>eudicotyledons</taxon>
        <taxon>Gunneridae</taxon>
        <taxon>Pentapetalae</taxon>
        <taxon>asterids</taxon>
        <taxon>campanulids</taxon>
        <taxon>Asterales</taxon>
        <taxon>Asteraceae</taxon>
        <taxon>Cichorioideae</taxon>
        <taxon>Cichorieae</taxon>
        <taxon>Lactucinae</taxon>
        <taxon>Lactuca</taxon>
    </lineage>
</organism>
<dbReference type="EMBL" id="CAKMRJ010005745">
    <property type="protein sequence ID" value="CAH1452730.1"/>
    <property type="molecule type" value="Genomic_DNA"/>
</dbReference>
<dbReference type="SMART" id="SM00369">
    <property type="entry name" value="LRR_TYP"/>
    <property type="match status" value="7"/>
</dbReference>
<comment type="subcellular location">
    <subcellularLocation>
        <location evidence="1">Cell membrane</location>
        <topology evidence="1">Single-pass type I membrane protein</topology>
    </subcellularLocation>
</comment>
<keyword evidence="5 11" id="KW-0812">Transmembrane</keyword>
<dbReference type="FunFam" id="3.80.10.10:FF:000299">
    <property type="entry name" value="Piriformospora indica-insensitive protein 2"/>
    <property type="match status" value="1"/>
</dbReference>
<keyword evidence="7" id="KW-0677">Repeat</keyword>
<keyword evidence="8 11" id="KW-1133">Transmembrane helix</keyword>
<keyword evidence="9 11" id="KW-0472">Membrane</keyword>
<evidence type="ECO:0000256" key="2">
    <source>
        <dbReference type="ARBA" id="ARBA00009592"/>
    </source>
</evidence>
<feature type="transmembrane region" description="Helical" evidence="11">
    <location>
        <begin position="965"/>
        <end position="990"/>
    </location>
</feature>
<feature type="domain" description="Disease resistance R13L4/SHOC-2-like LRR" evidence="13">
    <location>
        <begin position="282"/>
        <end position="489"/>
    </location>
</feature>
<protein>
    <recommendedName>
        <fullName evidence="16">Leucine-rich repeat-containing N-terminal plant-type domain-containing protein</fullName>
    </recommendedName>
</protein>
<dbReference type="SUPFAM" id="SSF52058">
    <property type="entry name" value="L domain-like"/>
    <property type="match status" value="2"/>
</dbReference>
<dbReference type="FunFam" id="3.80.10.10:FF:000129">
    <property type="entry name" value="Leucine-rich repeat receptor-like kinase"/>
    <property type="match status" value="1"/>
</dbReference>
<dbReference type="PANTHER" id="PTHR48063">
    <property type="entry name" value="LRR RECEPTOR-LIKE KINASE"/>
    <property type="match status" value="1"/>
</dbReference>
<sequence length="1026" mass="115827">MNSSQFSNGVSMKVFNVLVPNASYISLYQRKFKYSTKRFEERITGMSSNHPSIKNLVAVIVKERPFFTLGTSVGADDTLHRANVDKKKTEGSELNCILDVVLENFKPIKKGDIISLNPEESQIQDSIKSRKAFGGLLGKPPAPKGLVVLGGEPKPKQTKHQKQETTNTTANQLVAVEERDDNSVITNKCLDKERDALLQFKANLHDPDGSLSMWKPEDDDCCSWEGVTCDNRTGHHVTELDISLFSLEGEISHSLVNLSYVNHLDLSENSFHGTIPTFIGSMILLRYLDLGQNNLNGTIPSFIGSMTLLRHLDLGHNNLNGTIPTFIGSLTLLKFLDLRYNNLNGTIPKSIGSLTQLRHLDLSHNFLYGTIPPQFGNLTNLQELFLALVGRCRVENIEWLSHLSHLEVLEMDEISLAKANHWVNVISSLRKLSYIRLEGCELSKVMYPYSSFLNSSSSIESLFLGNNNLTSSMYRWLFPLTSNKLCFLYLYGNMLDRIPKYIGNLCSLERLYFYNNSAVVKFPDFLYNLSGCTLLTFQDLSIRRSQFTGSLPDDIHNFSSLSYLDLADNQINGTISEKLWELPWLEKIDVSQNNFSGAISENIGKSKALYINLSKNPLQGVRSTDHMSKHSYVEHIDLSSCKLGPHFPKWIQKLERLTRLDISNTRISDTVPPEFWNMQLLFLNLSSNNISGEVPDLSESFFGTQMIDFSSNSFNGPIPHLPSSLTSLNLSRNKFSGGISFLCKIVDGLLEFLDISHNSLTGQLPDCLWHFNQLKVLNLGDNSLFGKLPISVGSLINLEVLYLYKNNFSGQLPSSLKNCTKLNFLDLGTNRFFGNVPVWIGENLSGLYVLILRSNNFYGTIPLQLCKLPNLQILDFSRNNLHGSIPSCLSNLTRMAQEGFLAPPNVHPYTSPFGSFSNFILPYPTEEEYVDHAMIEWQGDEREFTRDEDLQVGKSEGDEEVTNELWGWFYIGGATGFATGFWIACGALLLNRHGRRAFFHFYDSFRDWVYLEVVVFIAKLRRIARM</sequence>
<keyword evidence="15" id="KW-1185">Reference proteome</keyword>
<evidence type="ECO:0000256" key="10">
    <source>
        <dbReference type="ARBA" id="ARBA00023180"/>
    </source>
</evidence>
<dbReference type="FunFam" id="3.80.10.10:FF:000095">
    <property type="entry name" value="LRR receptor-like serine/threonine-protein kinase GSO1"/>
    <property type="match status" value="1"/>
</dbReference>
<evidence type="ECO:0000256" key="7">
    <source>
        <dbReference type="ARBA" id="ARBA00022737"/>
    </source>
</evidence>
<dbReference type="SUPFAM" id="SSF52047">
    <property type="entry name" value="RNI-like"/>
    <property type="match status" value="1"/>
</dbReference>
<evidence type="ECO:0000313" key="14">
    <source>
        <dbReference type="EMBL" id="CAH1452730.1"/>
    </source>
</evidence>
<keyword evidence="4" id="KW-0433">Leucine-rich repeat</keyword>
<dbReference type="GO" id="GO:0051707">
    <property type="term" value="P:response to other organism"/>
    <property type="evidence" value="ECO:0007669"/>
    <property type="project" value="UniProtKB-ARBA"/>
</dbReference>
<dbReference type="AlphaFoldDB" id="A0AAU9PTE4"/>
<dbReference type="InterPro" id="IPR001611">
    <property type="entry name" value="Leu-rich_rpt"/>
</dbReference>
<dbReference type="GO" id="GO:0005886">
    <property type="term" value="C:plasma membrane"/>
    <property type="evidence" value="ECO:0007669"/>
    <property type="project" value="UniProtKB-SubCell"/>
</dbReference>
<dbReference type="PRINTS" id="PR00019">
    <property type="entry name" value="LEURICHRPT"/>
</dbReference>
<dbReference type="Proteomes" id="UP001157418">
    <property type="component" value="Unassembled WGS sequence"/>
</dbReference>
<dbReference type="InterPro" id="IPR055414">
    <property type="entry name" value="LRR_R13L4/SHOC2-like"/>
</dbReference>
<dbReference type="InterPro" id="IPR032675">
    <property type="entry name" value="LRR_dom_sf"/>
</dbReference>
<reference evidence="14 15" key="1">
    <citation type="submission" date="2022-01" db="EMBL/GenBank/DDBJ databases">
        <authorList>
            <person name="Xiong W."/>
            <person name="Schranz E."/>
        </authorList>
    </citation>
    <scope>NUCLEOTIDE SEQUENCE [LARGE SCALE GENOMIC DNA]</scope>
</reference>